<organism evidence="10">
    <name type="scientific">Tarenaya spinosa</name>
    <dbReference type="NCBI Taxonomy" id="228870"/>
    <lineage>
        <taxon>Eukaryota</taxon>
        <taxon>Viridiplantae</taxon>
        <taxon>Streptophyta</taxon>
        <taxon>Embryophyta</taxon>
        <taxon>Tracheophyta</taxon>
        <taxon>Spermatophyta</taxon>
        <taxon>Magnoliopsida</taxon>
        <taxon>eudicotyledons</taxon>
        <taxon>Gunneridae</taxon>
        <taxon>Pentapetalae</taxon>
        <taxon>rosids</taxon>
        <taxon>malvids</taxon>
        <taxon>Brassicales</taxon>
        <taxon>Cleomaceae</taxon>
        <taxon>New World clade</taxon>
        <taxon>Tarenaya</taxon>
    </lineage>
</organism>
<dbReference type="InterPro" id="IPR004045">
    <property type="entry name" value="Glutathione_S-Trfase_N"/>
</dbReference>
<keyword evidence="5" id="KW-0808">Transferase</keyword>
<dbReference type="InterPro" id="IPR036282">
    <property type="entry name" value="Glutathione-S-Trfase_C_sf"/>
</dbReference>
<dbReference type="SUPFAM" id="SSF52833">
    <property type="entry name" value="Thioredoxin-like"/>
    <property type="match status" value="1"/>
</dbReference>
<keyword evidence="3" id="KW-0963">Cytoplasm</keyword>
<dbReference type="GO" id="GO:0004364">
    <property type="term" value="F:glutathione transferase activity"/>
    <property type="evidence" value="ECO:0007669"/>
    <property type="project" value="UniProtKB-EC"/>
</dbReference>
<comment type="similarity">
    <text evidence="6">Belongs to the GST superfamily. Tau family.</text>
</comment>
<dbReference type="CDD" id="cd03185">
    <property type="entry name" value="GST_C_Tau"/>
    <property type="match status" value="1"/>
</dbReference>
<keyword evidence="4" id="KW-0216">Detoxification</keyword>
<dbReference type="Gene3D" id="3.40.30.10">
    <property type="entry name" value="Glutaredoxin"/>
    <property type="match status" value="1"/>
</dbReference>
<dbReference type="AlphaFoldDB" id="B2BXQ5"/>
<dbReference type="SFLD" id="SFLDG01152">
    <property type="entry name" value="Main.3:_Omega-_and_Tau-like"/>
    <property type="match status" value="1"/>
</dbReference>
<dbReference type="SUPFAM" id="SSF47616">
    <property type="entry name" value="GST C-terminal domain-like"/>
    <property type="match status" value="1"/>
</dbReference>
<dbReference type="PROSITE" id="PS50405">
    <property type="entry name" value="GST_CTER"/>
    <property type="match status" value="1"/>
</dbReference>
<accession>B2BXQ5</accession>
<evidence type="ECO:0000256" key="3">
    <source>
        <dbReference type="ARBA" id="ARBA00022490"/>
    </source>
</evidence>
<evidence type="ECO:0000313" key="10">
    <source>
        <dbReference type="EMBL" id="ABW81092.1"/>
    </source>
</evidence>
<protein>
    <recommendedName>
        <fullName evidence="2">glutathione transferase</fullName>
        <ecNumber evidence="2">2.5.1.18</ecNumber>
    </recommendedName>
</protein>
<evidence type="ECO:0000256" key="1">
    <source>
        <dbReference type="ARBA" id="ARBA00004514"/>
    </source>
</evidence>
<dbReference type="PANTHER" id="PTHR11260">
    <property type="entry name" value="GLUTATHIONE S-TRANSFERASE, GST, SUPERFAMILY, GST DOMAIN CONTAINING"/>
    <property type="match status" value="1"/>
</dbReference>
<dbReference type="GO" id="GO:0009407">
    <property type="term" value="P:toxin catabolic process"/>
    <property type="evidence" value="ECO:0007669"/>
    <property type="project" value="UniProtKB-ARBA"/>
</dbReference>
<evidence type="ECO:0000256" key="6">
    <source>
        <dbReference type="ARBA" id="ARBA00025743"/>
    </source>
</evidence>
<comment type="subcellular location">
    <subcellularLocation>
        <location evidence="1">Cytoplasm</location>
        <location evidence="1">Cytosol</location>
    </subcellularLocation>
</comment>
<dbReference type="GO" id="GO:0005829">
    <property type="term" value="C:cytosol"/>
    <property type="evidence" value="ECO:0007669"/>
    <property type="project" value="UniProtKB-SubCell"/>
</dbReference>
<dbReference type="InterPro" id="IPR004046">
    <property type="entry name" value="GST_C"/>
</dbReference>
<dbReference type="EMBL" id="EU162609">
    <property type="protein sequence ID" value="ABW81092.1"/>
    <property type="molecule type" value="Genomic_DNA"/>
</dbReference>
<dbReference type="CDD" id="cd03058">
    <property type="entry name" value="GST_N_Tau"/>
    <property type="match status" value="1"/>
</dbReference>
<comment type="catalytic activity">
    <reaction evidence="7">
        <text>RX + glutathione = an S-substituted glutathione + a halide anion + H(+)</text>
        <dbReference type="Rhea" id="RHEA:16437"/>
        <dbReference type="ChEBI" id="CHEBI:15378"/>
        <dbReference type="ChEBI" id="CHEBI:16042"/>
        <dbReference type="ChEBI" id="CHEBI:17792"/>
        <dbReference type="ChEBI" id="CHEBI:57925"/>
        <dbReference type="ChEBI" id="CHEBI:90779"/>
        <dbReference type="EC" id="2.5.1.18"/>
    </reaction>
</comment>
<name>B2BXQ5_9ROSI</name>
<dbReference type="Pfam" id="PF02798">
    <property type="entry name" value="GST_N"/>
    <property type="match status" value="1"/>
</dbReference>
<evidence type="ECO:0000256" key="4">
    <source>
        <dbReference type="ARBA" id="ARBA00022575"/>
    </source>
</evidence>
<dbReference type="SFLD" id="SFLDS00019">
    <property type="entry name" value="Glutathione_Transferase_(cytos"/>
    <property type="match status" value="1"/>
</dbReference>
<evidence type="ECO:0000256" key="7">
    <source>
        <dbReference type="ARBA" id="ARBA00047960"/>
    </source>
</evidence>
<dbReference type="GO" id="GO:0006749">
    <property type="term" value="P:glutathione metabolic process"/>
    <property type="evidence" value="ECO:0007669"/>
    <property type="project" value="InterPro"/>
</dbReference>
<gene>
    <name evidence="10" type="primary">GST16</name>
</gene>
<evidence type="ECO:0000256" key="2">
    <source>
        <dbReference type="ARBA" id="ARBA00012452"/>
    </source>
</evidence>
<dbReference type="InterPro" id="IPR040079">
    <property type="entry name" value="Glutathione_S-Trfase"/>
</dbReference>
<dbReference type="InterPro" id="IPR010987">
    <property type="entry name" value="Glutathione-S-Trfase_C-like"/>
</dbReference>
<dbReference type="SFLD" id="SFLDG00358">
    <property type="entry name" value="Main_(cytGST)"/>
    <property type="match status" value="1"/>
</dbReference>
<dbReference type="InterPro" id="IPR036249">
    <property type="entry name" value="Thioredoxin-like_sf"/>
</dbReference>
<dbReference type="InterPro" id="IPR045073">
    <property type="entry name" value="Omega/Tau-like"/>
</dbReference>
<evidence type="ECO:0000259" key="8">
    <source>
        <dbReference type="PROSITE" id="PS50404"/>
    </source>
</evidence>
<proteinExistence type="inferred from homology"/>
<sequence length="224" mass="25794">MAEEVKLLGMWASLFSRRIDMALRIKGVPYEYLEQDLTNKSPLLLQMNPVHKKVPVLVHNGKSIAESLVILEYIDQTWSHNPILPQDPYERAMARFWARFIDEKIVPTGIEIAIEKDEEAREAAIEKARELMKYLEKELKGKDFFGGKTLGLVDIAAILIPFWLMRFDAIVGIGVDILAEDKFPEIHRWVKRLSETDVVKECIPPKDEHVAYLKALVDRIKSAR</sequence>
<dbReference type="FunFam" id="1.20.1050.10:FF:000012">
    <property type="entry name" value="Tau class glutathione S-transferase"/>
    <property type="match status" value="1"/>
</dbReference>
<feature type="domain" description="GST C-terminal" evidence="9">
    <location>
        <begin position="87"/>
        <end position="213"/>
    </location>
</feature>
<reference evidence="10" key="1">
    <citation type="submission" date="2007-09" db="EMBL/GenBank/DDBJ databases">
        <title>Adaptive radiation of a tandemly repeated short chain dehydrogenase encoding gene family in Brassicales.</title>
        <authorList>
            <person name="Navarro-Quezada A.R."/>
            <person name="Schmid K.J."/>
        </authorList>
    </citation>
    <scope>NUCLEOTIDE SEQUENCE</scope>
</reference>
<dbReference type="Pfam" id="PF00043">
    <property type="entry name" value="GST_C"/>
    <property type="match status" value="1"/>
</dbReference>
<evidence type="ECO:0000259" key="9">
    <source>
        <dbReference type="PROSITE" id="PS50405"/>
    </source>
</evidence>
<dbReference type="Gene3D" id="1.20.1050.10">
    <property type="match status" value="1"/>
</dbReference>
<evidence type="ECO:0000256" key="5">
    <source>
        <dbReference type="ARBA" id="ARBA00022679"/>
    </source>
</evidence>
<dbReference type="EC" id="2.5.1.18" evidence="2"/>
<dbReference type="InterPro" id="IPR045074">
    <property type="entry name" value="GST_C_Tau"/>
</dbReference>
<dbReference type="FunFam" id="3.40.30.10:FF:000014">
    <property type="entry name" value="Tau class glutathione S-transferase"/>
    <property type="match status" value="1"/>
</dbReference>
<feature type="domain" description="GST N-terminal" evidence="8">
    <location>
        <begin position="3"/>
        <end position="82"/>
    </location>
</feature>
<dbReference type="PROSITE" id="PS50404">
    <property type="entry name" value="GST_NTER"/>
    <property type="match status" value="1"/>
</dbReference>
<dbReference type="PANTHER" id="PTHR11260:SF536">
    <property type="entry name" value="GLUTATHIONE S-TRANSFERASE U7"/>
    <property type="match status" value="1"/>
</dbReference>